<dbReference type="PANTHER" id="PTHR42678">
    <property type="entry name" value="AMIDASE"/>
    <property type="match status" value="1"/>
</dbReference>
<dbReference type="Proteomes" id="UP000249633">
    <property type="component" value="Unassembled WGS sequence"/>
</dbReference>
<evidence type="ECO:0000313" key="4">
    <source>
        <dbReference type="Proteomes" id="UP000249633"/>
    </source>
</evidence>
<dbReference type="InterPro" id="IPR036928">
    <property type="entry name" value="AS_sf"/>
</dbReference>
<dbReference type="NCBIfam" id="NF006006">
    <property type="entry name" value="PRK08137.1"/>
    <property type="match status" value="1"/>
</dbReference>
<dbReference type="EMBL" id="QFOD01000010">
    <property type="protein sequence ID" value="PZP31658.1"/>
    <property type="molecule type" value="Genomic_DNA"/>
</dbReference>
<feature type="signal peptide" evidence="1">
    <location>
        <begin position="1"/>
        <end position="21"/>
    </location>
</feature>
<name>A0A2W5DLH9_9BURK</name>
<reference evidence="3 4" key="1">
    <citation type="submission" date="2017-08" db="EMBL/GenBank/DDBJ databases">
        <title>Infants hospitalized years apart are colonized by the same room-sourced microbial strains.</title>
        <authorList>
            <person name="Brooks B."/>
            <person name="Olm M.R."/>
            <person name="Firek B.A."/>
            <person name="Baker R."/>
            <person name="Thomas B.C."/>
            <person name="Morowitz M.J."/>
            <person name="Banfield J.F."/>
        </authorList>
    </citation>
    <scope>NUCLEOTIDE SEQUENCE [LARGE SCALE GENOMIC DNA]</scope>
    <source>
        <strain evidence="3">S2_012_000_R2_81</strain>
    </source>
</reference>
<comment type="caution">
    <text evidence="3">The sequence shown here is derived from an EMBL/GenBank/DDBJ whole genome shotgun (WGS) entry which is preliminary data.</text>
</comment>
<accession>A0A2W5DLH9</accession>
<evidence type="ECO:0000259" key="2">
    <source>
        <dbReference type="Pfam" id="PF01425"/>
    </source>
</evidence>
<dbReference type="Pfam" id="PF01425">
    <property type="entry name" value="Amidase"/>
    <property type="match status" value="1"/>
</dbReference>
<dbReference type="InterPro" id="IPR023631">
    <property type="entry name" value="Amidase_dom"/>
</dbReference>
<proteinExistence type="predicted"/>
<organism evidence="3 4">
    <name type="scientific">Roseateles depolymerans</name>
    <dbReference type="NCBI Taxonomy" id="76731"/>
    <lineage>
        <taxon>Bacteria</taxon>
        <taxon>Pseudomonadati</taxon>
        <taxon>Pseudomonadota</taxon>
        <taxon>Betaproteobacteria</taxon>
        <taxon>Burkholderiales</taxon>
        <taxon>Sphaerotilaceae</taxon>
        <taxon>Roseateles</taxon>
    </lineage>
</organism>
<dbReference type="SUPFAM" id="SSF75304">
    <property type="entry name" value="Amidase signature (AS) enzymes"/>
    <property type="match status" value="1"/>
</dbReference>
<protein>
    <submittedName>
        <fullName evidence="3">Amidase</fullName>
    </submittedName>
</protein>
<evidence type="ECO:0000256" key="1">
    <source>
        <dbReference type="SAM" id="SignalP"/>
    </source>
</evidence>
<feature type="domain" description="Amidase" evidence="2">
    <location>
        <begin position="58"/>
        <end position="511"/>
    </location>
</feature>
<dbReference type="Gene3D" id="3.90.1300.10">
    <property type="entry name" value="Amidase signature (AS) domain"/>
    <property type="match status" value="1"/>
</dbReference>
<evidence type="ECO:0000313" key="3">
    <source>
        <dbReference type="EMBL" id="PZP31658.1"/>
    </source>
</evidence>
<sequence length="535" mass="55095">MNRRHLLFAAPALSAATSSFAMSQATTEPVPPAFELTELTAAGAQAQMAAGRLTALALTQAYLARIAAVDRAGPQLRSIIELNPEAEAIAAALDAERGAGRLRGPLHGLPVLIKDNIATHDRMATTAGSIALAGVAVAADAPLVTRLREAGAVILGKTNLSEWANFRGKASVSGWSSRGGQTLNPYALDRSPSGSSSGTGAAIAANLALLGVGTETDGSITSPASVQALVGVKPTLGLVSRRGVIPIAFSQDTAGPMCRTVADAALLLWALAGVDPGDPVTRTQQGRFDRDALLQLPPGALKGRRLGVAVNLVEGHGRATVALFDAALKQLEAAGATLVREPLPSWPAMGAGELDVLVYEMAPAMAAWLREFAPTAPFKTLADLVAFNQAHPETLALFGQEWFEASAASAQAGGLKAPKYLKSLAAGLAASRAQGIDAMLKKHRLDAIVAPTSGPAWLTDPVKGDQDTTPSATSPAAIAGYPHVTVPMGQVSGLPVGLSFFGTAWSDARLLALAADYEQRSRLRREPGLARSAPA</sequence>
<dbReference type="AlphaFoldDB" id="A0A2W5DLH9"/>
<gene>
    <name evidence="3" type="ORF">DI603_12500</name>
</gene>
<keyword evidence="1" id="KW-0732">Signal</keyword>
<feature type="chain" id="PRO_5016168916" evidence="1">
    <location>
        <begin position="22"/>
        <end position="535"/>
    </location>
</feature>
<dbReference type="PANTHER" id="PTHR42678:SF34">
    <property type="entry name" value="OS04G0183300 PROTEIN"/>
    <property type="match status" value="1"/>
</dbReference>